<evidence type="ECO:0000313" key="7">
    <source>
        <dbReference type="EMBL" id="EGW33096.1"/>
    </source>
</evidence>
<dbReference type="Proteomes" id="UP000000709">
    <property type="component" value="Unassembled WGS sequence"/>
</dbReference>
<feature type="region of interest" description="Disordered" evidence="5">
    <location>
        <begin position="117"/>
        <end position="203"/>
    </location>
</feature>
<organism evidence="8">
    <name type="scientific">Spathaspora passalidarum (strain NRRL Y-27907 / 11-Y1)</name>
    <dbReference type="NCBI Taxonomy" id="619300"/>
    <lineage>
        <taxon>Eukaryota</taxon>
        <taxon>Fungi</taxon>
        <taxon>Dikarya</taxon>
        <taxon>Ascomycota</taxon>
        <taxon>Saccharomycotina</taxon>
        <taxon>Pichiomycetes</taxon>
        <taxon>Debaryomycetaceae</taxon>
        <taxon>Spathaspora</taxon>
    </lineage>
</organism>
<feature type="compositionally biased region" description="Low complexity" evidence="5">
    <location>
        <begin position="171"/>
        <end position="197"/>
    </location>
</feature>
<sequence length="467" mass="52227">MTKTGHPNFYTSELITNPSGTEQIVGSIPQTQHLQHTTTTNEPTTEVPQNYQQYSTMLRTAKPKTLFTEQGYYSLQQGHPIPQNGEYYANPELQNGMGNNISPSFPMTSITTPESQNGFLQQQYQKQQKQQQAYQPHDPYSNSMYGGMSNGKQFLSRTRNRSTPVCSTLGNQQQNSDNNNQQLALPGGPVAPAGPTLYNSNSAPMLYTQQPQMQMSYSPAGNATNTSSGNQIYSLQGPHTLLNLPVRNSISVPGTQPNGTRASSRSSHSRSNSKDNGQPGEYPDVVRPKIATTFWESENTICYQVRSRGFLVSRREDTNYVNGTKLLNVIGMTRGKRDGILKTEKTKIVVKVGSMNLKGVWIPFDRAYEIARNEGVDGLLYPLFVKDLKSYYMKEGHKLKSEDNEDEDGHSSAGSKLMNSDNPIEHMTDSTAKPNMFRDEYYDRSVKEEELSYYGTAQNNTPMNKPR</sequence>
<dbReference type="GO" id="GO:0005634">
    <property type="term" value="C:nucleus"/>
    <property type="evidence" value="ECO:0007669"/>
    <property type="project" value="TreeGrafter"/>
</dbReference>
<dbReference type="AlphaFoldDB" id="G3AL53"/>
<evidence type="ECO:0000259" key="6">
    <source>
        <dbReference type="PROSITE" id="PS51299"/>
    </source>
</evidence>
<proteinExistence type="inferred from homology"/>
<name>G3AL53_SPAPN</name>
<evidence type="ECO:0000256" key="3">
    <source>
        <dbReference type="ARBA" id="ARBA00023125"/>
    </source>
</evidence>
<dbReference type="HOGENOM" id="CLU_717881_0_0_1"/>
<evidence type="ECO:0000256" key="1">
    <source>
        <dbReference type="ARBA" id="ARBA00007247"/>
    </source>
</evidence>
<dbReference type="EMBL" id="GL996501">
    <property type="protein sequence ID" value="EGW33096.1"/>
    <property type="molecule type" value="Genomic_DNA"/>
</dbReference>
<feature type="region of interest" description="Disordered" evidence="5">
    <location>
        <begin position="215"/>
        <end position="235"/>
    </location>
</feature>
<feature type="compositionally biased region" description="Polar residues" evidence="5">
    <location>
        <begin position="215"/>
        <end position="234"/>
    </location>
</feature>
<dbReference type="SUPFAM" id="SSF54616">
    <property type="entry name" value="DNA-binding domain of Mlu1-box binding protein MBP1"/>
    <property type="match status" value="1"/>
</dbReference>
<dbReference type="Pfam" id="PF04383">
    <property type="entry name" value="KilA-N"/>
    <property type="match status" value="1"/>
</dbReference>
<dbReference type="InterPro" id="IPR018004">
    <property type="entry name" value="KilA/APSES_HTH"/>
</dbReference>
<dbReference type="PANTHER" id="PTHR47792">
    <property type="entry name" value="PROTEIN SOK2-RELATED"/>
    <property type="match status" value="1"/>
</dbReference>
<dbReference type="KEGG" id="spaa:SPAPADRAFT_66101"/>
<reference evidence="7 8" key="1">
    <citation type="journal article" date="2011" name="Proc. Natl. Acad. Sci. U.S.A.">
        <title>Comparative genomics of xylose-fermenting fungi for enhanced biofuel production.</title>
        <authorList>
            <person name="Wohlbach D.J."/>
            <person name="Kuo A."/>
            <person name="Sato T.K."/>
            <person name="Potts K.M."/>
            <person name="Salamov A.A."/>
            <person name="LaButti K.M."/>
            <person name="Sun H."/>
            <person name="Clum A."/>
            <person name="Pangilinan J.L."/>
            <person name="Lindquist E.A."/>
            <person name="Lucas S."/>
            <person name="Lapidus A."/>
            <person name="Jin M."/>
            <person name="Gunawan C."/>
            <person name="Balan V."/>
            <person name="Dale B.E."/>
            <person name="Jeffries T.W."/>
            <person name="Zinkel R."/>
            <person name="Barry K.W."/>
            <person name="Grigoriev I.V."/>
            <person name="Gasch A.P."/>
        </authorList>
    </citation>
    <scope>NUCLEOTIDE SEQUENCE [LARGE SCALE GENOMIC DNA]</scope>
    <source>
        <strain evidence="8">NRRL Y-27907 / 11-Y1</strain>
    </source>
</reference>
<feature type="region of interest" description="Disordered" evidence="5">
    <location>
        <begin position="398"/>
        <end position="439"/>
    </location>
</feature>
<dbReference type="InterPro" id="IPR029790">
    <property type="entry name" value="EFG1/Phd1/StuA"/>
</dbReference>
<dbReference type="InterPro" id="IPR036887">
    <property type="entry name" value="HTH_APSES_sf"/>
</dbReference>
<feature type="domain" description="HTH APSES-type" evidence="6">
    <location>
        <begin position="289"/>
        <end position="395"/>
    </location>
</feature>
<gene>
    <name evidence="7" type="ORF">SPAPADRAFT_66101</name>
</gene>
<feature type="compositionally biased region" description="Polar residues" evidence="5">
    <location>
        <begin position="248"/>
        <end position="260"/>
    </location>
</feature>
<comment type="similarity">
    <text evidence="1">Belongs to the EFG1/PHD1/stuA family.</text>
</comment>
<dbReference type="InterPro" id="IPR003163">
    <property type="entry name" value="Tscrpt_reg_HTH_APSES-type"/>
</dbReference>
<dbReference type="RefSeq" id="XP_007374611.1">
    <property type="nucleotide sequence ID" value="XM_007374549.1"/>
</dbReference>
<keyword evidence="4" id="KW-0804">Transcription</keyword>
<feature type="region of interest" description="Disordered" evidence="5">
    <location>
        <begin position="248"/>
        <end position="284"/>
    </location>
</feature>
<protein>
    <recommendedName>
        <fullName evidence="6">HTH APSES-type domain-containing protein</fullName>
    </recommendedName>
</protein>
<dbReference type="InParanoid" id="G3AL53"/>
<dbReference type="GO" id="GO:0043565">
    <property type="term" value="F:sequence-specific DNA binding"/>
    <property type="evidence" value="ECO:0007669"/>
    <property type="project" value="TreeGrafter"/>
</dbReference>
<feature type="compositionally biased region" description="Low complexity" evidence="5">
    <location>
        <begin position="121"/>
        <end position="135"/>
    </location>
</feature>
<evidence type="ECO:0000256" key="2">
    <source>
        <dbReference type="ARBA" id="ARBA00023015"/>
    </source>
</evidence>
<dbReference type="eggNOG" id="ENOG502QW2C">
    <property type="taxonomic scope" value="Eukaryota"/>
</dbReference>
<feature type="compositionally biased region" description="Low complexity" evidence="5">
    <location>
        <begin position="261"/>
        <end position="270"/>
    </location>
</feature>
<keyword evidence="2" id="KW-0805">Transcription regulation</keyword>
<dbReference type="PROSITE" id="PS51299">
    <property type="entry name" value="HTH_APSES"/>
    <property type="match status" value="1"/>
</dbReference>
<dbReference type="OrthoDB" id="5407653at2759"/>
<dbReference type="Gene3D" id="3.10.260.10">
    <property type="entry name" value="Transcription regulator HTH, APSES-type DNA-binding domain"/>
    <property type="match status" value="1"/>
</dbReference>
<feature type="compositionally biased region" description="Polar residues" evidence="5">
    <location>
        <begin position="412"/>
        <end position="422"/>
    </location>
</feature>
<dbReference type="SMART" id="SM01252">
    <property type="entry name" value="KilA-N"/>
    <property type="match status" value="1"/>
</dbReference>
<accession>G3AL53</accession>
<keyword evidence="3" id="KW-0238">DNA-binding</keyword>
<dbReference type="GeneID" id="18875083"/>
<dbReference type="STRING" id="619300.G3AL53"/>
<dbReference type="GO" id="GO:0003700">
    <property type="term" value="F:DNA-binding transcription factor activity"/>
    <property type="evidence" value="ECO:0007669"/>
    <property type="project" value="TreeGrafter"/>
</dbReference>
<dbReference type="GO" id="GO:0045944">
    <property type="term" value="P:positive regulation of transcription by RNA polymerase II"/>
    <property type="evidence" value="ECO:0007669"/>
    <property type="project" value="TreeGrafter"/>
</dbReference>
<feature type="compositionally biased region" description="Polar residues" evidence="5">
    <location>
        <begin position="140"/>
        <end position="170"/>
    </location>
</feature>
<evidence type="ECO:0000313" key="8">
    <source>
        <dbReference type="Proteomes" id="UP000000709"/>
    </source>
</evidence>
<keyword evidence="8" id="KW-1185">Reference proteome</keyword>
<dbReference type="PANTHER" id="PTHR47792:SF1">
    <property type="entry name" value="PROTEIN SOK2-RELATED"/>
    <property type="match status" value="1"/>
</dbReference>
<evidence type="ECO:0000256" key="5">
    <source>
        <dbReference type="SAM" id="MobiDB-lite"/>
    </source>
</evidence>
<evidence type="ECO:0000256" key="4">
    <source>
        <dbReference type="ARBA" id="ARBA00023163"/>
    </source>
</evidence>